<evidence type="ECO:0000256" key="2">
    <source>
        <dbReference type="ARBA" id="ARBA00023315"/>
    </source>
</evidence>
<dbReference type="Pfam" id="PF13302">
    <property type="entry name" value="Acetyltransf_3"/>
    <property type="match status" value="1"/>
</dbReference>
<dbReference type="OrthoDB" id="9788916at2"/>
<dbReference type="InterPro" id="IPR016181">
    <property type="entry name" value="Acyl_CoA_acyltransferase"/>
</dbReference>
<reference evidence="6" key="1">
    <citation type="submission" date="2016-10" db="EMBL/GenBank/DDBJ databases">
        <authorList>
            <person name="Varghese N."/>
            <person name="Submissions S."/>
        </authorList>
    </citation>
    <scope>NUCLEOTIDE SEQUENCE [LARGE SCALE GENOMIC DNA]</scope>
    <source>
        <strain evidence="6">CGMCC 1.8975</strain>
    </source>
</reference>
<protein>
    <submittedName>
        <fullName evidence="5">Protein N-acetyltransferase, RimJ/RimL family</fullName>
    </submittedName>
</protein>
<sequence length="181" mass="20794">MDLHTPRLHLRELSLADLKAVHHLHSLPEVDEFNTLGIPESIKTTEHLLTDWLVQQQATPRTSYIFYTQRVNSEEFVGLIALNLGKANFKNGEVWYKFLPTHWGQGLTTEALTELLNFGFDHLHLHRIEAGCAVENVASIRVLEKAGMTREGRKRQILPIRGNWVDNYFFAILETDRSAVH</sequence>
<dbReference type="Gene3D" id="3.40.630.30">
    <property type="match status" value="1"/>
</dbReference>
<comment type="similarity">
    <text evidence="3">Belongs to the acetyltransferase family. RimJ subfamily.</text>
</comment>
<evidence type="ECO:0000313" key="5">
    <source>
        <dbReference type="EMBL" id="SDY58294.1"/>
    </source>
</evidence>
<evidence type="ECO:0000259" key="4">
    <source>
        <dbReference type="PROSITE" id="PS51186"/>
    </source>
</evidence>
<dbReference type="PROSITE" id="PS51186">
    <property type="entry name" value="GNAT"/>
    <property type="match status" value="1"/>
</dbReference>
<keyword evidence="2" id="KW-0012">Acyltransferase</keyword>
<dbReference type="InterPro" id="IPR000182">
    <property type="entry name" value="GNAT_dom"/>
</dbReference>
<proteinExistence type="inferred from homology"/>
<dbReference type="RefSeq" id="WP_092741601.1">
    <property type="nucleotide sequence ID" value="NZ_FNOV01000010.1"/>
</dbReference>
<dbReference type="SUPFAM" id="SSF55729">
    <property type="entry name" value="Acyl-CoA N-acyltransferases (Nat)"/>
    <property type="match status" value="1"/>
</dbReference>
<keyword evidence="6" id="KW-1185">Reference proteome</keyword>
<dbReference type="AlphaFoldDB" id="A0A1H3L306"/>
<accession>A0A1H3L306</accession>
<feature type="domain" description="N-acetyltransferase" evidence="4">
    <location>
        <begin position="8"/>
        <end position="171"/>
    </location>
</feature>
<gene>
    <name evidence="5" type="ORF">SAMN04488069_11061</name>
</gene>
<organism evidence="5 6">
    <name type="scientific">Hymenobacter psychrophilus</name>
    <dbReference type="NCBI Taxonomy" id="651662"/>
    <lineage>
        <taxon>Bacteria</taxon>
        <taxon>Pseudomonadati</taxon>
        <taxon>Bacteroidota</taxon>
        <taxon>Cytophagia</taxon>
        <taxon>Cytophagales</taxon>
        <taxon>Hymenobacteraceae</taxon>
        <taxon>Hymenobacter</taxon>
    </lineage>
</organism>
<dbReference type="STRING" id="651662.SAMN04488069_11061"/>
<keyword evidence="1 5" id="KW-0808">Transferase</keyword>
<evidence type="ECO:0000256" key="1">
    <source>
        <dbReference type="ARBA" id="ARBA00022679"/>
    </source>
</evidence>
<evidence type="ECO:0000313" key="6">
    <source>
        <dbReference type="Proteomes" id="UP000199249"/>
    </source>
</evidence>
<name>A0A1H3L306_9BACT</name>
<dbReference type="Proteomes" id="UP000199249">
    <property type="component" value="Unassembled WGS sequence"/>
</dbReference>
<dbReference type="PANTHER" id="PTHR43792">
    <property type="entry name" value="GNAT FAMILY, PUTATIVE (AFU_ORTHOLOGUE AFUA_3G00765)-RELATED-RELATED"/>
    <property type="match status" value="1"/>
</dbReference>
<dbReference type="PANTHER" id="PTHR43792:SF8">
    <property type="entry name" value="[RIBOSOMAL PROTEIN US5]-ALANINE N-ACETYLTRANSFERASE"/>
    <property type="match status" value="1"/>
</dbReference>
<dbReference type="EMBL" id="FNOV01000010">
    <property type="protein sequence ID" value="SDY58294.1"/>
    <property type="molecule type" value="Genomic_DNA"/>
</dbReference>
<dbReference type="InterPro" id="IPR051531">
    <property type="entry name" value="N-acetyltransferase"/>
</dbReference>
<evidence type="ECO:0000256" key="3">
    <source>
        <dbReference type="ARBA" id="ARBA00038502"/>
    </source>
</evidence>
<dbReference type="GO" id="GO:0016747">
    <property type="term" value="F:acyltransferase activity, transferring groups other than amino-acyl groups"/>
    <property type="evidence" value="ECO:0007669"/>
    <property type="project" value="InterPro"/>
</dbReference>